<dbReference type="GO" id="GO:0009003">
    <property type="term" value="F:signal peptidase activity"/>
    <property type="evidence" value="ECO:0007669"/>
    <property type="project" value="UniProtKB-EC"/>
</dbReference>
<feature type="active site" evidence="6">
    <location>
        <position position="110"/>
    </location>
</feature>
<reference evidence="11" key="1">
    <citation type="submission" date="2016-10" db="EMBL/GenBank/DDBJ databases">
        <authorList>
            <person name="Varghese N."/>
            <person name="Submissions S."/>
        </authorList>
    </citation>
    <scope>NUCLEOTIDE SEQUENCE [LARGE SCALE GENOMIC DNA]</scope>
    <source>
        <strain evidence="11">CGMCC 4.3147</strain>
    </source>
</reference>
<dbReference type="PRINTS" id="PR00727">
    <property type="entry name" value="LEADERPTASE"/>
</dbReference>
<keyword evidence="7" id="KW-0812">Transmembrane</keyword>
<dbReference type="GO" id="GO:0004252">
    <property type="term" value="F:serine-type endopeptidase activity"/>
    <property type="evidence" value="ECO:0007669"/>
    <property type="project" value="InterPro"/>
</dbReference>
<evidence type="ECO:0000313" key="10">
    <source>
        <dbReference type="EMBL" id="SDL59002.1"/>
    </source>
</evidence>
<dbReference type="RefSeq" id="WP_245712344.1">
    <property type="nucleotide sequence ID" value="NZ_FNGF01000007.1"/>
</dbReference>
<dbReference type="PANTHER" id="PTHR43390">
    <property type="entry name" value="SIGNAL PEPTIDASE I"/>
    <property type="match status" value="1"/>
</dbReference>
<evidence type="ECO:0000256" key="3">
    <source>
        <dbReference type="ARBA" id="ARBA00009370"/>
    </source>
</evidence>
<keyword evidence="7" id="KW-0472">Membrane</keyword>
<evidence type="ECO:0000256" key="6">
    <source>
        <dbReference type="PIRSR" id="PIRSR600223-1"/>
    </source>
</evidence>
<evidence type="ECO:0000256" key="2">
    <source>
        <dbReference type="ARBA" id="ARBA00004401"/>
    </source>
</evidence>
<dbReference type="GO" id="GO:0006465">
    <property type="term" value="P:signal peptide processing"/>
    <property type="evidence" value="ECO:0007669"/>
    <property type="project" value="InterPro"/>
</dbReference>
<feature type="active site" evidence="6">
    <location>
        <position position="62"/>
    </location>
</feature>
<keyword evidence="7" id="KW-1133">Transmembrane helix</keyword>
<dbReference type="NCBIfam" id="TIGR02227">
    <property type="entry name" value="sigpep_I_bact"/>
    <property type="match status" value="1"/>
</dbReference>
<keyword evidence="5 7" id="KW-0378">Hydrolase</keyword>
<evidence type="ECO:0000256" key="5">
    <source>
        <dbReference type="ARBA" id="ARBA00022801"/>
    </source>
</evidence>
<feature type="region of interest" description="Disordered" evidence="8">
    <location>
        <begin position="1"/>
        <end position="26"/>
    </location>
</feature>
<dbReference type="InterPro" id="IPR019533">
    <property type="entry name" value="Peptidase_S26"/>
</dbReference>
<keyword evidence="7" id="KW-0645">Protease</keyword>
<keyword evidence="11" id="KW-1185">Reference proteome</keyword>
<name>A0A1G9LAL7_9ACTN</name>
<evidence type="ECO:0000259" key="9">
    <source>
        <dbReference type="Pfam" id="PF10502"/>
    </source>
</evidence>
<dbReference type="EC" id="3.4.21.89" evidence="4 7"/>
<evidence type="ECO:0000256" key="8">
    <source>
        <dbReference type="SAM" id="MobiDB-lite"/>
    </source>
</evidence>
<comment type="catalytic activity">
    <reaction evidence="1 7">
        <text>Cleavage of hydrophobic, N-terminal signal or leader sequences from secreted and periplasmic proteins.</text>
        <dbReference type="EC" id="3.4.21.89"/>
    </reaction>
</comment>
<comment type="similarity">
    <text evidence="3 7">Belongs to the peptidase S26 family.</text>
</comment>
<dbReference type="InterPro" id="IPR019758">
    <property type="entry name" value="Pept_S26A_signal_pept_1_CS"/>
</dbReference>
<sequence length="232" mass="25845">MIEEGQAPGADGEGAEETPDKQEPQKKGSFWKELPILLGVAILVAIVVRTWVVQTYYIPSGSMENTLQINDRVLVNKLVYDFSEPERGDIIVFTAPESWRSVMEEDEFIKRVIAVGGDHVVCCDDQGRITVNGVALDEDGYLFTNPLTGEQDKPSQDPFDVIVPEGRLWVMGDHRSASGDSRERFIRTGGNVEASTIEVDAVIGKAFVLFWPFNDFTWFSVPETFDDVPEPS</sequence>
<evidence type="ECO:0000256" key="4">
    <source>
        <dbReference type="ARBA" id="ARBA00013208"/>
    </source>
</evidence>
<dbReference type="SUPFAM" id="SSF51306">
    <property type="entry name" value="LexA/Signal peptidase"/>
    <property type="match status" value="1"/>
</dbReference>
<dbReference type="InterPro" id="IPR036286">
    <property type="entry name" value="LexA/Signal_pep-like_sf"/>
</dbReference>
<dbReference type="PANTHER" id="PTHR43390:SF1">
    <property type="entry name" value="CHLOROPLAST PROCESSING PEPTIDASE"/>
    <property type="match status" value="1"/>
</dbReference>
<dbReference type="Proteomes" id="UP000198662">
    <property type="component" value="Unassembled WGS sequence"/>
</dbReference>
<feature type="transmembrane region" description="Helical" evidence="7">
    <location>
        <begin position="34"/>
        <end position="52"/>
    </location>
</feature>
<dbReference type="AlphaFoldDB" id="A0A1G9LAL7"/>
<dbReference type="CDD" id="cd06530">
    <property type="entry name" value="S26_SPase_I"/>
    <property type="match status" value="1"/>
</dbReference>
<protein>
    <recommendedName>
        <fullName evidence="4 7">Signal peptidase I</fullName>
        <ecNumber evidence="4 7">3.4.21.89</ecNumber>
    </recommendedName>
</protein>
<dbReference type="STRING" id="380244.SAMN05216298_4395"/>
<evidence type="ECO:0000313" key="11">
    <source>
        <dbReference type="Proteomes" id="UP000198662"/>
    </source>
</evidence>
<comment type="subcellular location">
    <subcellularLocation>
        <location evidence="2">Cell membrane</location>
        <topology evidence="2">Single-pass type II membrane protein</topology>
    </subcellularLocation>
    <subcellularLocation>
        <location evidence="7">Membrane</location>
        <topology evidence="7">Single-pass type II membrane protein</topology>
    </subcellularLocation>
</comment>
<accession>A0A1G9LAL7</accession>
<dbReference type="EMBL" id="FNGF01000007">
    <property type="protein sequence ID" value="SDL59002.1"/>
    <property type="molecule type" value="Genomic_DNA"/>
</dbReference>
<dbReference type="InterPro" id="IPR000223">
    <property type="entry name" value="Pept_S26A_signal_pept_1"/>
</dbReference>
<evidence type="ECO:0000256" key="1">
    <source>
        <dbReference type="ARBA" id="ARBA00000677"/>
    </source>
</evidence>
<proteinExistence type="inferred from homology"/>
<feature type="domain" description="Peptidase S26" evidence="9">
    <location>
        <begin position="35"/>
        <end position="211"/>
    </location>
</feature>
<organism evidence="10 11">
    <name type="scientific">Glycomyces sambucus</name>
    <dbReference type="NCBI Taxonomy" id="380244"/>
    <lineage>
        <taxon>Bacteria</taxon>
        <taxon>Bacillati</taxon>
        <taxon>Actinomycetota</taxon>
        <taxon>Actinomycetes</taxon>
        <taxon>Glycomycetales</taxon>
        <taxon>Glycomycetaceae</taxon>
        <taxon>Glycomyces</taxon>
    </lineage>
</organism>
<evidence type="ECO:0000256" key="7">
    <source>
        <dbReference type="RuleBase" id="RU362042"/>
    </source>
</evidence>
<gene>
    <name evidence="10" type="ORF">SAMN05216298_4395</name>
</gene>
<dbReference type="PROSITE" id="PS00761">
    <property type="entry name" value="SPASE_I_3"/>
    <property type="match status" value="1"/>
</dbReference>
<dbReference type="Pfam" id="PF10502">
    <property type="entry name" value="Peptidase_S26"/>
    <property type="match status" value="1"/>
</dbReference>
<dbReference type="GO" id="GO:0005886">
    <property type="term" value="C:plasma membrane"/>
    <property type="evidence" value="ECO:0007669"/>
    <property type="project" value="UniProtKB-SubCell"/>
</dbReference>
<dbReference type="Gene3D" id="2.10.109.10">
    <property type="entry name" value="Umud Fragment, subunit A"/>
    <property type="match status" value="1"/>
</dbReference>